<feature type="transmembrane region" description="Helical" evidence="2">
    <location>
        <begin position="40"/>
        <end position="59"/>
    </location>
</feature>
<feature type="region of interest" description="Disordered" evidence="1">
    <location>
        <begin position="1"/>
        <end position="22"/>
    </location>
</feature>
<feature type="compositionally biased region" description="Low complexity" evidence="1">
    <location>
        <begin position="13"/>
        <end position="22"/>
    </location>
</feature>
<evidence type="ECO:0000313" key="4">
    <source>
        <dbReference type="Proteomes" id="UP000265341"/>
    </source>
</evidence>
<dbReference type="PANTHER" id="PTHR37418">
    <property type="entry name" value="3-KETO-5-AMINOHEXANOATE CLEAVAGE ENZYME-RELATED"/>
    <property type="match status" value="1"/>
</dbReference>
<evidence type="ECO:0000256" key="1">
    <source>
        <dbReference type="SAM" id="MobiDB-lite"/>
    </source>
</evidence>
<accession>A0A399ES26</accession>
<proteinExistence type="predicted"/>
<comment type="caution">
    <text evidence="3">The sequence shown here is derived from an EMBL/GenBank/DDBJ whole genome shotgun (WGS) entry which is preliminary data.</text>
</comment>
<dbReference type="AlphaFoldDB" id="A0A399ES26"/>
<dbReference type="OrthoDB" id="63399at2"/>
<name>A0A399ES26_9DEIN</name>
<keyword evidence="4" id="KW-1185">Reference proteome</keyword>
<gene>
    <name evidence="3" type="ORF">Mrose_01304</name>
</gene>
<dbReference type="Gene3D" id="3.20.20.70">
    <property type="entry name" value="Aldolase class I"/>
    <property type="match status" value="1"/>
</dbReference>
<feature type="compositionally biased region" description="Polar residues" evidence="1">
    <location>
        <begin position="1"/>
        <end position="12"/>
    </location>
</feature>
<dbReference type="Proteomes" id="UP000265341">
    <property type="component" value="Unassembled WGS sequence"/>
</dbReference>
<feature type="transmembrane region" description="Helical" evidence="2">
    <location>
        <begin position="65"/>
        <end position="85"/>
    </location>
</feature>
<keyword evidence="2" id="KW-1133">Transmembrane helix</keyword>
<evidence type="ECO:0000256" key="2">
    <source>
        <dbReference type="SAM" id="Phobius"/>
    </source>
</evidence>
<dbReference type="InterPro" id="IPR008567">
    <property type="entry name" value="BKACE"/>
</dbReference>
<dbReference type="InterPro" id="IPR013785">
    <property type="entry name" value="Aldolase_TIM"/>
</dbReference>
<evidence type="ECO:0000313" key="3">
    <source>
        <dbReference type="EMBL" id="RIH87467.1"/>
    </source>
</evidence>
<protein>
    <submittedName>
        <fullName evidence="3">Beta-keto acid cleavage enzyme</fullName>
    </submittedName>
</protein>
<keyword evidence="2" id="KW-0812">Transmembrane</keyword>
<dbReference type="PANTHER" id="PTHR37418:SF1">
    <property type="entry name" value="3-KETO-5-AMINOHEXANOATE CLEAVAGE PROTEIN"/>
    <property type="match status" value="1"/>
</dbReference>
<dbReference type="EMBL" id="QWLA01000019">
    <property type="protein sequence ID" value="RIH87467.1"/>
    <property type="molecule type" value="Genomic_DNA"/>
</dbReference>
<organism evidence="3 4">
    <name type="scientific">Calidithermus roseus</name>
    <dbReference type="NCBI Taxonomy" id="1644118"/>
    <lineage>
        <taxon>Bacteria</taxon>
        <taxon>Thermotogati</taxon>
        <taxon>Deinococcota</taxon>
        <taxon>Deinococci</taxon>
        <taxon>Thermales</taxon>
        <taxon>Thermaceae</taxon>
        <taxon>Calidithermus</taxon>
    </lineage>
</organism>
<dbReference type="GO" id="GO:0043720">
    <property type="term" value="F:3-keto-5-aminohexanoate cleavage activity"/>
    <property type="evidence" value="ECO:0007669"/>
    <property type="project" value="InterPro"/>
</dbReference>
<dbReference type="Pfam" id="PF05853">
    <property type="entry name" value="BKACE"/>
    <property type="match status" value="1"/>
</dbReference>
<reference evidence="3 4" key="1">
    <citation type="submission" date="2018-08" db="EMBL/GenBank/DDBJ databases">
        <title>Meiothermus roseus NBRC 110900 genome sequencing project.</title>
        <authorList>
            <person name="Da Costa M.S."/>
            <person name="Albuquerque L."/>
            <person name="Raposo P."/>
            <person name="Froufe H.J.C."/>
            <person name="Barroso C.S."/>
            <person name="Egas C."/>
        </authorList>
    </citation>
    <scope>NUCLEOTIDE SEQUENCE [LARGE SCALE GENOMIC DNA]</scope>
    <source>
        <strain evidence="3 4">NBRC 110900</strain>
    </source>
</reference>
<keyword evidence="2" id="KW-0472">Membrane</keyword>
<sequence length="235" mass="24877">MGTAWAVSSNPRSLGLQSEESSLGSEAERTMILYGPMQRLLVAVFLGAAGSAIVLAGVLPTWVGWFAFIVGVLQLAFILTIFSMADPTRFYSVTVNMGEDGILELCELLIERGIGIEAGLLSLRDAHIFVQSGIAPRCKRVLVEPLDADPDDAVALAEAIEQVLADGGVRLEQVHHGDGIASWAVNRRAIARGHSIRTGLEDTPVLPDGRIASGNGELVAAAVLLLKQARGRAIS</sequence>